<reference evidence="1" key="1">
    <citation type="submission" date="2021-06" db="EMBL/GenBank/DDBJ databases">
        <authorList>
            <person name="Kallberg Y."/>
            <person name="Tangrot J."/>
            <person name="Rosling A."/>
        </authorList>
    </citation>
    <scope>NUCLEOTIDE SEQUENCE</scope>
    <source>
        <strain evidence="1">MA461A</strain>
    </source>
</reference>
<comment type="caution">
    <text evidence="1">The sequence shown here is derived from an EMBL/GenBank/DDBJ whole genome shotgun (WGS) entry which is preliminary data.</text>
</comment>
<keyword evidence="2" id="KW-1185">Reference proteome</keyword>
<sequence length="42" mass="4988">NVALNLLQQLVDSKKRISELEEQIKELQQNLEQRAEIVIEKR</sequence>
<gene>
    <name evidence="1" type="ORF">RPERSI_LOCUS34694</name>
</gene>
<protein>
    <submittedName>
        <fullName evidence="1">9304_t:CDS:1</fullName>
    </submittedName>
</protein>
<evidence type="ECO:0000313" key="2">
    <source>
        <dbReference type="Proteomes" id="UP000789920"/>
    </source>
</evidence>
<accession>A0ACA9SUD5</accession>
<proteinExistence type="predicted"/>
<feature type="non-terminal residue" evidence="1">
    <location>
        <position position="1"/>
    </location>
</feature>
<dbReference type="EMBL" id="CAJVQC010156584">
    <property type="protein sequence ID" value="CAG8847565.1"/>
    <property type="molecule type" value="Genomic_DNA"/>
</dbReference>
<name>A0ACA9SUD5_9GLOM</name>
<dbReference type="Proteomes" id="UP000789920">
    <property type="component" value="Unassembled WGS sequence"/>
</dbReference>
<evidence type="ECO:0000313" key="1">
    <source>
        <dbReference type="EMBL" id="CAG8847565.1"/>
    </source>
</evidence>
<organism evidence="1 2">
    <name type="scientific">Racocetra persica</name>
    <dbReference type="NCBI Taxonomy" id="160502"/>
    <lineage>
        <taxon>Eukaryota</taxon>
        <taxon>Fungi</taxon>
        <taxon>Fungi incertae sedis</taxon>
        <taxon>Mucoromycota</taxon>
        <taxon>Glomeromycotina</taxon>
        <taxon>Glomeromycetes</taxon>
        <taxon>Diversisporales</taxon>
        <taxon>Gigasporaceae</taxon>
        <taxon>Racocetra</taxon>
    </lineage>
</organism>